<keyword evidence="1" id="KW-0732">Signal</keyword>
<dbReference type="Pfam" id="PF07394">
    <property type="entry name" value="DUF1501"/>
    <property type="match status" value="1"/>
</dbReference>
<dbReference type="EMBL" id="CP133218">
    <property type="protein sequence ID" value="WML90910.1"/>
    <property type="molecule type" value="Genomic_DNA"/>
</dbReference>
<evidence type="ECO:0000313" key="3">
    <source>
        <dbReference type="Proteomes" id="UP001236657"/>
    </source>
</evidence>
<gene>
    <name evidence="2" type="ORF">RCF98_00835</name>
</gene>
<dbReference type="Proteomes" id="UP001236657">
    <property type="component" value="Chromosome"/>
</dbReference>
<dbReference type="PANTHER" id="PTHR43737">
    <property type="entry name" value="BLL7424 PROTEIN"/>
    <property type="match status" value="1"/>
</dbReference>
<evidence type="ECO:0000256" key="1">
    <source>
        <dbReference type="SAM" id="SignalP"/>
    </source>
</evidence>
<reference evidence="2 3" key="1">
    <citation type="submission" date="2023-08" db="EMBL/GenBank/DDBJ databases">
        <title>New molecular markers tilS and rpoB for phylogenetic and monitoring studies of the genus Thiothrix biodiversity.</title>
        <authorList>
            <person name="Ravin N.V."/>
            <person name="Smolyakov D."/>
            <person name="Markov N.D."/>
            <person name="Beletsky A.V."/>
            <person name="Mardanov A.V."/>
            <person name="Rudenko T.S."/>
            <person name="Grabovich M.Y."/>
        </authorList>
    </citation>
    <scope>NUCLEOTIDE SEQUENCE [LARGE SCALE GENOMIC DNA]</scope>
    <source>
        <strain evidence="2 3">MK1</strain>
    </source>
</reference>
<dbReference type="RefSeq" id="WP_028489151.1">
    <property type="nucleotide sequence ID" value="NZ_CP133218.1"/>
</dbReference>
<organism evidence="2 3">
    <name type="scientific">Thiothrix lacustris</name>
    <dbReference type="NCBI Taxonomy" id="525917"/>
    <lineage>
        <taxon>Bacteria</taxon>
        <taxon>Pseudomonadati</taxon>
        <taxon>Pseudomonadota</taxon>
        <taxon>Gammaproteobacteria</taxon>
        <taxon>Thiotrichales</taxon>
        <taxon>Thiotrichaceae</taxon>
        <taxon>Thiothrix</taxon>
    </lineage>
</organism>
<proteinExistence type="predicted"/>
<keyword evidence="3" id="KW-1185">Reference proteome</keyword>
<name>A0ABY9MQH5_9GAMM</name>
<dbReference type="PANTHER" id="PTHR43737:SF1">
    <property type="entry name" value="DUF1501 DOMAIN-CONTAINING PROTEIN"/>
    <property type="match status" value="1"/>
</dbReference>
<feature type="signal peptide" evidence="1">
    <location>
        <begin position="1"/>
        <end position="25"/>
    </location>
</feature>
<accession>A0ABY9MQH5</accession>
<dbReference type="InterPro" id="IPR010869">
    <property type="entry name" value="DUF1501"/>
</dbReference>
<evidence type="ECO:0000313" key="2">
    <source>
        <dbReference type="EMBL" id="WML90910.1"/>
    </source>
</evidence>
<sequence length="380" mass="41307">MNRREFLGMAALLPWLSALPAEVLAAAPRPQQRILVLVKLAGGNDGLNTLVPYTDPLYYQARPTLGIPKHQVLDIGESYGLNPYLKVLKPWWDKGNMAWVQGVGYPQGSLSHFRSLDIWETAVDASNYSDTGWLGALLPGCKPGLHGIAIGDSAVPITGKNCNTIAMQSPQSFLSQISLLEDIQPVTTNSVLAHLTNVHHQLYAAGEQLSKKLQHPAALGVNFSSSGFGRELESVAKMILTGVDATVYMVTLDGFDTHSNQAGVQSNLLYQLAGGLDSFAQAMQRGGRWNDVMLMTYSEFGRRVQENHAKGTDHGTASVQLVMGGKVRGGIYGDKPDLSHLDGEGNLSHSVDFRKVYGTVAQQWLRQANPWKPFGTLPFV</sequence>
<protein>
    <submittedName>
        <fullName evidence="2">DUF1501 domain-containing protein</fullName>
    </submittedName>
</protein>
<feature type="chain" id="PRO_5046134234" evidence="1">
    <location>
        <begin position="26"/>
        <end position="380"/>
    </location>
</feature>